<dbReference type="Gene3D" id="3.30.930.10">
    <property type="entry name" value="Bira Bifunctional Protein, Domain 2"/>
    <property type="match status" value="1"/>
</dbReference>
<comment type="similarity">
    <text evidence="5 6">Belongs to the LipB family.</text>
</comment>
<dbReference type="Proteomes" id="UP000317369">
    <property type="component" value="Chromosome"/>
</dbReference>
<feature type="binding site" evidence="5 8">
    <location>
        <begin position="91"/>
        <end position="98"/>
    </location>
    <ligand>
        <name>substrate</name>
    </ligand>
</feature>
<comment type="pathway">
    <text evidence="1 5 6">Protein modification; protein lipoylation via endogenous pathway; protein N(6)-(lipoyl)lysine from octanoyl-[acyl-carrier-protein]: step 1/2.</text>
</comment>
<dbReference type="InterPro" id="IPR004143">
    <property type="entry name" value="BPL_LPL_catalytic"/>
</dbReference>
<dbReference type="OrthoDB" id="9787061at2"/>
<dbReference type="HAMAP" id="MF_00013">
    <property type="entry name" value="LipB"/>
    <property type="match status" value="1"/>
</dbReference>
<keyword evidence="5" id="KW-0963">Cytoplasm</keyword>
<feature type="region of interest" description="Disordered" evidence="10">
    <location>
        <begin position="145"/>
        <end position="197"/>
    </location>
</feature>
<dbReference type="PIRSF" id="PIRSF016262">
    <property type="entry name" value="LPLase"/>
    <property type="match status" value="1"/>
</dbReference>
<evidence type="ECO:0000256" key="4">
    <source>
        <dbReference type="ARBA" id="ARBA00024732"/>
    </source>
</evidence>
<dbReference type="RefSeq" id="WP_145078927.1">
    <property type="nucleotide sequence ID" value="NZ_CP036425.1"/>
</dbReference>
<name>A0A517YWW7_9BACT</name>
<dbReference type="PANTHER" id="PTHR10993:SF7">
    <property type="entry name" value="LIPOYLTRANSFERASE 2, MITOCHONDRIAL-RELATED"/>
    <property type="match status" value="1"/>
</dbReference>
<keyword evidence="3 5" id="KW-0012">Acyltransferase</keyword>
<dbReference type="InterPro" id="IPR000544">
    <property type="entry name" value="Octanoyltransferase"/>
</dbReference>
<proteinExistence type="inferred from homology"/>
<feature type="compositionally biased region" description="Polar residues" evidence="10">
    <location>
        <begin position="174"/>
        <end position="186"/>
    </location>
</feature>
<dbReference type="SUPFAM" id="SSF55681">
    <property type="entry name" value="Class II aaRS and biotin synthetases"/>
    <property type="match status" value="1"/>
</dbReference>
<feature type="site" description="Lowers pKa of active site Cys" evidence="5 9">
    <location>
        <position position="202"/>
    </location>
</feature>
<dbReference type="PANTHER" id="PTHR10993">
    <property type="entry name" value="OCTANOYLTRANSFERASE"/>
    <property type="match status" value="1"/>
</dbReference>
<evidence type="ECO:0000256" key="6">
    <source>
        <dbReference type="PIRNR" id="PIRNR016262"/>
    </source>
</evidence>
<protein>
    <recommendedName>
        <fullName evidence="5 6">Octanoyltransferase</fullName>
        <ecNumber evidence="5 6">2.3.1.181</ecNumber>
    </recommendedName>
    <alternativeName>
        <fullName evidence="5">Lipoate-protein ligase B</fullName>
    </alternativeName>
    <alternativeName>
        <fullName evidence="5">Lipoyl/octanoyl transferase</fullName>
    </alternativeName>
    <alternativeName>
        <fullName evidence="5">Octanoyl-[acyl-carrier-protein]-protein N-octanoyltransferase</fullName>
    </alternativeName>
</protein>
<dbReference type="EMBL" id="CP036425">
    <property type="protein sequence ID" value="QDU34706.1"/>
    <property type="molecule type" value="Genomic_DNA"/>
</dbReference>
<dbReference type="KEGG" id="pcor:KS4_27800"/>
<evidence type="ECO:0000256" key="5">
    <source>
        <dbReference type="HAMAP-Rule" id="MF_00013"/>
    </source>
</evidence>
<evidence type="ECO:0000256" key="9">
    <source>
        <dbReference type="PIRSR" id="PIRSR016262-3"/>
    </source>
</evidence>
<dbReference type="GO" id="GO:0005737">
    <property type="term" value="C:cytoplasm"/>
    <property type="evidence" value="ECO:0007669"/>
    <property type="project" value="UniProtKB-SubCell"/>
</dbReference>
<comment type="subcellular location">
    <subcellularLocation>
        <location evidence="5">Cytoplasm</location>
    </subcellularLocation>
</comment>
<reference evidence="12 13" key="1">
    <citation type="submission" date="2019-02" db="EMBL/GenBank/DDBJ databases">
        <title>Deep-cultivation of Planctomycetes and their phenomic and genomic characterization uncovers novel biology.</title>
        <authorList>
            <person name="Wiegand S."/>
            <person name="Jogler M."/>
            <person name="Boedeker C."/>
            <person name="Pinto D."/>
            <person name="Vollmers J."/>
            <person name="Rivas-Marin E."/>
            <person name="Kohn T."/>
            <person name="Peeters S.H."/>
            <person name="Heuer A."/>
            <person name="Rast P."/>
            <person name="Oberbeckmann S."/>
            <person name="Bunk B."/>
            <person name="Jeske O."/>
            <person name="Meyerdierks A."/>
            <person name="Storesund J.E."/>
            <person name="Kallscheuer N."/>
            <person name="Luecker S."/>
            <person name="Lage O.M."/>
            <person name="Pohl T."/>
            <person name="Merkel B.J."/>
            <person name="Hornburger P."/>
            <person name="Mueller R.-W."/>
            <person name="Bruemmer F."/>
            <person name="Labrenz M."/>
            <person name="Spormann A.M."/>
            <person name="Op den Camp H."/>
            <person name="Overmann J."/>
            <person name="Amann R."/>
            <person name="Jetten M.S.M."/>
            <person name="Mascher T."/>
            <person name="Medema M.H."/>
            <person name="Devos D.P."/>
            <person name="Kaster A.-K."/>
            <person name="Ovreas L."/>
            <person name="Rohde M."/>
            <person name="Galperin M.Y."/>
            <person name="Jogler C."/>
        </authorList>
    </citation>
    <scope>NUCLEOTIDE SEQUENCE [LARGE SCALE GENOMIC DNA]</scope>
    <source>
        <strain evidence="12 13">KS4</strain>
    </source>
</reference>
<evidence type="ECO:0000256" key="1">
    <source>
        <dbReference type="ARBA" id="ARBA00004821"/>
    </source>
</evidence>
<dbReference type="AlphaFoldDB" id="A0A517YWW7"/>
<comment type="function">
    <text evidence="4 5 6">Catalyzes the transfer of endogenously produced octanoic acid from octanoyl-acyl-carrier-protein onto the lipoyl domains of lipoate-dependent enzymes. Lipoyl-ACP can also act as a substrate although octanoyl-ACP is likely to be the physiological substrate.</text>
</comment>
<dbReference type="GO" id="GO:0009249">
    <property type="term" value="P:protein lipoylation"/>
    <property type="evidence" value="ECO:0007669"/>
    <property type="project" value="InterPro"/>
</dbReference>
<evidence type="ECO:0000256" key="10">
    <source>
        <dbReference type="SAM" id="MobiDB-lite"/>
    </source>
</evidence>
<comment type="miscellaneous">
    <text evidence="5">In the reaction, the free carboxyl group of octanoic acid is attached via an amide linkage to the epsilon-amino group of a specific lysine residue of lipoyl domains of lipoate-dependent enzymes.</text>
</comment>
<gene>
    <name evidence="5 12" type="primary">lipB</name>
    <name evidence="12" type="ORF">KS4_27800</name>
</gene>
<dbReference type="PROSITE" id="PS51733">
    <property type="entry name" value="BPL_LPL_CATALYTIC"/>
    <property type="match status" value="1"/>
</dbReference>
<comment type="catalytic activity">
    <reaction evidence="5 6">
        <text>octanoyl-[ACP] + L-lysyl-[protein] = N(6)-octanoyl-L-lysyl-[protein] + holo-[ACP] + H(+)</text>
        <dbReference type="Rhea" id="RHEA:17665"/>
        <dbReference type="Rhea" id="RHEA-COMP:9636"/>
        <dbReference type="Rhea" id="RHEA-COMP:9685"/>
        <dbReference type="Rhea" id="RHEA-COMP:9752"/>
        <dbReference type="Rhea" id="RHEA-COMP:9928"/>
        <dbReference type="ChEBI" id="CHEBI:15378"/>
        <dbReference type="ChEBI" id="CHEBI:29969"/>
        <dbReference type="ChEBI" id="CHEBI:64479"/>
        <dbReference type="ChEBI" id="CHEBI:78463"/>
        <dbReference type="ChEBI" id="CHEBI:78809"/>
        <dbReference type="EC" id="2.3.1.181"/>
    </reaction>
</comment>
<evidence type="ECO:0000313" key="13">
    <source>
        <dbReference type="Proteomes" id="UP000317369"/>
    </source>
</evidence>
<organism evidence="12 13">
    <name type="scientific">Poriferisphaera corsica</name>
    <dbReference type="NCBI Taxonomy" id="2528020"/>
    <lineage>
        <taxon>Bacteria</taxon>
        <taxon>Pseudomonadati</taxon>
        <taxon>Planctomycetota</taxon>
        <taxon>Phycisphaerae</taxon>
        <taxon>Phycisphaerales</taxon>
        <taxon>Phycisphaeraceae</taxon>
        <taxon>Poriferisphaera</taxon>
    </lineage>
</organism>
<feature type="compositionally biased region" description="Low complexity" evidence="10">
    <location>
        <begin position="159"/>
        <end position="173"/>
    </location>
</feature>
<dbReference type="PROSITE" id="PS01313">
    <property type="entry name" value="LIPB"/>
    <property type="match status" value="1"/>
</dbReference>
<feature type="binding site" evidence="5 8">
    <location>
        <begin position="218"/>
        <end position="220"/>
    </location>
    <ligand>
        <name>substrate</name>
    </ligand>
</feature>
<keyword evidence="2 5" id="KW-0808">Transferase</keyword>
<dbReference type="GO" id="GO:0033819">
    <property type="term" value="F:lipoyl(octanoyl) transferase activity"/>
    <property type="evidence" value="ECO:0007669"/>
    <property type="project" value="UniProtKB-EC"/>
</dbReference>
<dbReference type="UniPathway" id="UPA00538">
    <property type="reaction ID" value="UER00592"/>
</dbReference>
<accession>A0A517YWW7</accession>
<evidence type="ECO:0000256" key="8">
    <source>
        <dbReference type="PIRSR" id="PIRSR016262-2"/>
    </source>
</evidence>
<evidence type="ECO:0000259" key="11">
    <source>
        <dbReference type="PROSITE" id="PS51733"/>
    </source>
</evidence>
<evidence type="ECO:0000256" key="2">
    <source>
        <dbReference type="ARBA" id="ARBA00022679"/>
    </source>
</evidence>
<dbReference type="CDD" id="cd16444">
    <property type="entry name" value="LipB"/>
    <property type="match status" value="1"/>
</dbReference>
<evidence type="ECO:0000256" key="3">
    <source>
        <dbReference type="ARBA" id="ARBA00023315"/>
    </source>
</evidence>
<dbReference type="InterPro" id="IPR020605">
    <property type="entry name" value="Octanoyltransferase_CS"/>
</dbReference>
<dbReference type="InterPro" id="IPR045864">
    <property type="entry name" value="aa-tRNA-synth_II/BPL/LPL"/>
</dbReference>
<evidence type="ECO:0000313" key="12">
    <source>
        <dbReference type="EMBL" id="QDU34706.1"/>
    </source>
</evidence>
<dbReference type="NCBIfam" id="TIGR00214">
    <property type="entry name" value="lipB"/>
    <property type="match status" value="1"/>
</dbReference>
<feature type="domain" description="BPL/LPL catalytic" evidence="11">
    <location>
        <begin position="45"/>
        <end position="276"/>
    </location>
</feature>
<feature type="binding site" evidence="5 8">
    <location>
        <begin position="205"/>
        <end position="207"/>
    </location>
    <ligand>
        <name>substrate</name>
    </ligand>
</feature>
<keyword evidence="13" id="KW-1185">Reference proteome</keyword>
<evidence type="ECO:0000256" key="7">
    <source>
        <dbReference type="PIRSR" id="PIRSR016262-1"/>
    </source>
</evidence>
<sequence length="282" mass="30499">MDHQRNSSSEYHVGSLPITVTDLNRLSYAPAFDLQRQTNLAVSQNTAPNTIFLVEHNPVITITPKQSAQANLVASPDHLASLGIETAETDRGGDITYHGPGQLVVYPIIRLSEFNLNLSKYMRLLEQTVIDTLAHYHLTAQREPGNTGVWIPPQPSSPPCTSNSSSSSTLDPTRNQSNNAINTLDPTSGASGISGGGGGSEKVCAMGVRIRKNTTMHGLALNVTTDLSHFQTIIPCGLTDRGVTSLAKLLPNNTPTMPEVKQILTHNLITLLQKSHDNQFEF</sequence>
<dbReference type="Pfam" id="PF21948">
    <property type="entry name" value="LplA-B_cat"/>
    <property type="match status" value="1"/>
</dbReference>
<feature type="active site" description="Acyl-thioester intermediate" evidence="5 7">
    <location>
        <position position="236"/>
    </location>
</feature>
<dbReference type="EC" id="2.3.1.181" evidence="5 6"/>